<organism evidence="2 3">
    <name type="scientific">candidate division CPR1 bacterium GW2011_GWC1_49_13</name>
    <dbReference type="NCBI Taxonomy" id="1618342"/>
    <lineage>
        <taxon>Bacteria</taxon>
        <taxon>candidate division CPR1</taxon>
    </lineage>
</organism>
<reference evidence="2 3" key="1">
    <citation type="journal article" date="2015" name="Nature">
        <title>rRNA introns, odd ribosomes, and small enigmatic genomes across a large radiation of phyla.</title>
        <authorList>
            <person name="Brown C.T."/>
            <person name="Hug L.A."/>
            <person name="Thomas B.C."/>
            <person name="Sharon I."/>
            <person name="Castelle C.J."/>
            <person name="Singh A."/>
            <person name="Wilkins M.J."/>
            <person name="Williams K.H."/>
            <person name="Banfield J.F."/>
        </authorList>
    </citation>
    <scope>NUCLEOTIDE SEQUENCE [LARGE SCALE GENOMIC DNA]</scope>
</reference>
<sequence>MPVIDLSTYHQRVGPVRLPSGREVYVEPMTATARRLYLGIQQAVHSETAMADEADLWRLAAVLMPEATAEEIDALTPTMIGVVTRLAAGGIEEVERIIAEGKGRELAASPAQPSTTTSPTP</sequence>
<gene>
    <name evidence="2" type="ORF">UY40_C0020G0010</name>
</gene>
<feature type="region of interest" description="Disordered" evidence="1">
    <location>
        <begin position="102"/>
        <end position="121"/>
    </location>
</feature>
<dbReference type="AlphaFoldDB" id="A0A0G1VFV6"/>
<proteinExistence type="predicted"/>
<dbReference type="STRING" id="1618342.UY40_C0020G0010"/>
<evidence type="ECO:0000313" key="2">
    <source>
        <dbReference type="EMBL" id="KKW05433.1"/>
    </source>
</evidence>
<accession>A0A0G1VFV6</accession>
<evidence type="ECO:0000313" key="3">
    <source>
        <dbReference type="Proteomes" id="UP000034119"/>
    </source>
</evidence>
<evidence type="ECO:0000256" key="1">
    <source>
        <dbReference type="SAM" id="MobiDB-lite"/>
    </source>
</evidence>
<evidence type="ECO:0008006" key="4">
    <source>
        <dbReference type="Google" id="ProtNLM"/>
    </source>
</evidence>
<dbReference type="Proteomes" id="UP000034119">
    <property type="component" value="Unassembled WGS sequence"/>
</dbReference>
<feature type="compositionally biased region" description="Low complexity" evidence="1">
    <location>
        <begin position="107"/>
        <end position="121"/>
    </location>
</feature>
<protein>
    <recommendedName>
        <fullName evidence="4">Tail assembly chaperone</fullName>
    </recommendedName>
</protein>
<comment type="caution">
    <text evidence="2">The sequence shown here is derived from an EMBL/GenBank/DDBJ whole genome shotgun (WGS) entry which is preliminary data.</text>
</comment>
<dbReference type="EMBL" id="LCPW01000020">
    <property type="protein sequence ID" value="KKW05433.1"/>
    <property type="molecule type" value="Genomic_DNA"/>
</dbReference>
<name>A0A0G1VFV6_9BACT</name>